<dbReference type="EMBL" id="CAKOFQ010006810">
    <property type="protein sequence ID" value="CAH1973485.1"/>
    <property type="molecule type" value="Genomic_DNA"/>
</dbReference>
<protein>
    <submittedName>
        <fullName evidence="1">Uncharacterized protein</fullName>
    </submittedName>
</protein>
<gene>
    <name evidence="1" type="ORF">ACAOBT_LOCUS10575</name>
</gene>
<accession>A0A9P0KKT4</accession>
<keyword evidence="2" id="KW-1185">Reference proteome</keyword>
<dbReference type="AlphaFoldDB" id="A0A9P0KKT4"/>
<organism evidence="1 2">
    <name type="scientific">Acanthoscelides obtectus</name>
    <name type="common">Bean weevil</name>
    <name type="synonym">Bruchus obtectus</name>
    <dbReference type="NCBI Taxonomy" id="200917"/>
    <lineage>
        <taxon>Eukaryota</taxon>
        <taxon>Metazoa</taxon>
        <taxon>Ecdysozoa</taxon>
        <taxon>Arthropoda</taxon>
        <taxon>Hexapoda</taxon>
        <taxon>Insecta</taxon>
        <taxon>Pterygota</taxon>
        <taxon>Neoptera</taxon>
        <taxon>Endopterygota</taxon>
        <taxon>Coleoptera</taxon>
        <taxon>Polyphaga</taxon>
        <taxon>Cucujiformia</taxon>
        <taxon>Chrysomeloidea</taxon>
        <taxon>Chrysomelidae</taxon>
        <taxon>Bruchinae</taxon>
        <taxon>Bruchini</taxon>
        <taxon>Acanthoscelides</taxon>
    </lineage>
</organism>
<comment type="caution">
    <text evidence="1">The sequence shown here is derived from an EMBL/GenBank/DDBJ whole genome shotgun (WGS) entry which is preliminary data.</text>
</comment>
<dbReference type="Proteomes" id="UP001152888">
    <property type="component" value="Unassembled WGS sequence"/>
</dbReference>
<sequence>MAEATELIQNHHSKIYTPKALINVEDNRPFEILQLSKLSIVHINDDILCILKIPILRKLPICIMYIHCQIMKILY</sequence>
<reference evidence="1" key="1">
    <citation type="submission" date="2022-03" db="EMBL/GenBank/DDBJ databases">
        <authorList>
            <person name="Sayadi A."/>
        </authorList>
    </citation>
    <scope>NUCLEOTIDE SEQUENCE</scope>
</reference>
<evidence type="ECO:0000313" key="2">
    <source>
        <dbReference type="Proteomes" id="UP001152888"/>
    </source>
</evidence>
<proteinExistence type="predicted"/>
<evidence type="ECO:0000313" key="1">
    <source>
        <dbReference type="EMBL" id="CAH1973485.1"/>
    </source>
</evidence>
<dbReference type="OrthoDB" id="10519318at2759"/>
<name>A0A9P0KKT4_ACAOB</name>